<dbReference type="EMBL" id="KN817544">
    <property type="protein sequence ID" value="KJA23169.1"/>
    <property type="molecule type" value="Genomic_DNA"/>
</dbReference>
<evidence type="ECO:0000256" key="1">
    <source>
        <dbReference type="SAM" id="MobiDB-lite"/>
    </source>
</evidence>
<accession>A0A0D2NWP3</accession>
<name>A0A0D2NWP3_HYPSF</name>
<organism evidence="2 3">
    <name type="scientific">Hypholoma sublateritium (strain FD-334 SS-4)</name>
    <dbReference type="NCBI Taxonomy" id="945553"/>
    <lineage>
        <taxon>Eukaryota</taxon>
        <taxon>Fungi</taxon>
        <taxon>Dikarya</taxon>
        <taxon>Basidiomycota</taxon>
        <taxon>Agaricomycotina</taxon>
        <taxon>Agaricomycetes</taxon>
        <taxon>Agaricomycetidae</taxon>
        <taxon>Agaricales</taxon>
        <taxon>Agaricineae</taxon>
        <taxon>Strophariaceae</taxon>
        <taxon>Hypholoma</taxon>
    </lineage>
</organism>
<feature type="compositionally biased region" description="Acidic residues" evidence="1">
    <location>
        <begin position="159"/>
        <end position="169"/>
    </location>
</feature>
<feature type="region of interest" description="Disordered" evidence="1">
    <location>
        <begin position="29"/>
        <end position="78"/>
    </location>
</feature>
<feature type="compositionally biased region" description="Basic residues" evidence="1">
    <location>
        <begin position="328"/>
        <end position="342"/>
    </location>
</feature>
<feature type="region of interest" description="Disordered" evidence="1">
    <location>
        <begin position="311"/>
        <end position="342"/>
    </location>
</feature>
<dbReference type="SUPFAM" id="SSF57667">
    <property type="entry name" value="beta-beta-alpha zinc fingers"/>
    <property type="match status" value="1"/>
</dbReference>
<dbReference type="InterPro" id="IPR036236">
    <property type="entry name" value="Znf_C2H2_sf"/>
</dbReference>
<feature type="compositionally biased region" description="Low complexity" evidence="1">
    <location>
        <begin position="54"/>
        <end position="66"/>
    </location>
</feature>
<feature type="region of interest" description="Disordered" evidence="1">
    <location>
        <begin position="159"/>
        <end position="218"/>
    </location>
</feature>
<feature type="region of interest" description="Disordered" evidence="1">
    <location>
        <begin position="113"/>
        <end position="133"/>
    </location>
</feature>
<gene>
    <name evidence="2" type="ORF">HYPSUDRAFT_66387</name>
</gene>
<keyword evidence="3" id="KW-1185">Reference proteome</keyword>
<evidence type="ECO:0008006" key="4">
    <source>
        <dbReference type="Google" id="ProtNLM"/>
    </source>
</evidence>
<reference evidence="3" key="1">
    <citation type="submission" date="2014-04" db="EMBL/GenBank/DDBJ databases">
        <title>Evolutionary Origins and Diversification of the Mycorrhizal Mutualists.</title>
        <authorList>
            <consortium name="DOE Joint Genome Institute"/>
            <consortium name="Mycorrhizal Genomics Consortium"/>
            <person name="Kohler A."/>
            <person name="Kuo A."/>
            <person name="Nagy L.G."/>
            <person name="Floudas D."/>
            <person name="Copeland A."/>
            <person name="Barry K.W."/>
            <person name="Cichocki N."/>
            <person name="Veneault-Fourrey C."/>
            <person name="LaButti K."/>
            <person name="Lindquist E.A."/>
            <person name="Lipzen A."/>
            <person name="Lundell T."/>
            <person name="Morin E."/>
            <person name="Murat C."/>
            <person name="Riley R."/>
            <person name="Ohm R."/>
            <person name="Sun H."/>
            <person name="Tunlid A."/>
            <person name="Henrissat B."/>
            <person name="Grigoriev I.V."/>
            <person name="Hibbett D.S."/>
            <person name="Martin F."/>
        </authorList>
    </citation>
    <scope>NUCLEOTIDE SEQUENCE [LARGE SCALE GENOMIC DNA]</scope>
    <source>
        <strain evidence="3">FD-334 SS-4</strain>
    </source>
</reference>
<dbReference type="OrthoDB" id="8922241at2759"/>
<evidence type="ECO:0000313" key="2">
    <source>
        <dbReference type="EMBL" id="KJA23169.1"/>
    </source>
</evidence>
<dbReference type="Gene3D" id="3.30.160.60">
    <property type="entry name" value="Classic Zinc Finger"/>
    <property type="match status" value="1"/>
</dbReference>
<protein>
    <recommendedName>
        <fullName evidence="4">C2H2-type domain-containing protein</fullName>
    </recommendedName>
</protein>
<evidence type="ECO:0000313" key="3">
    <source>
        <dbReference type="Proteomes" id="UP000054270"/>
    </source>
</evidence>
<dbReference type="AlphaFoldDB" id="A0A0D2NWP3"/>
<feature type="compositionally biased region" description="Basic and acidic residues" evidence="1">
    <location>
        <begin position="30"/>
        <end position="50"/>
    </location>
</feature>
<proteinExistence type="predicted"/>
<sequence>MSDFINYPFPESYYEGPFTMPGQIDIDDSYYGKDYEPGLHHNEEIARLAEPEDSSAGSPASSQSPFSSPPQDPSAALFYDENEPCYDSRPHLFSSWEQFKKKNTDVIAFAIAGGETSTPPPASPGARSTKRIPVRSVYHMPTPPAFDLDAESVVDNSDADADYVPEPEPELVAPPFSRSSAPKKRPHSSAAAPPAQGVSPKRVKTASGRRTAPPPRNEQVVGDMITTIQHRLNCTAASAPDGGCPACGKSFGERMPDLKRHMKTHIARYLDGNDCGGCGQTFSRRDARARHIKNNAACRLEIERLEEQCGQDDYVLQDTPTPRAKAPREKRPRQQKKARAAR</sequence>
<dbReference type="Proteomes" id="UP000054270">
    <property type="component" value="Unassembled WGS sequence"/>
</dbReference>